<feature type="signal peptide" evidence="2">
    <location>
        <begin position="1"/>
        <end position="22"/>
    </location>
</feature>
<protein>
    <submittedName>
        <fullName evidence="4">Alpha/beta hydrolase fold domain-containing protein</fullName>
    </submittedName>
</protein>
<evidence type="ECO:0000256" key="2">
    <source>
        <dbReference type="SAM" id="SignalP"/>
    </source>
</evidence>
<dbReference type="PROSITE" id="PS51257">
    <property type="entry name" value="PROKAR_LIPOPROTEIN"/>
    <property type="match status" value="1"/>
</dbReference>
<feature type="domain" description="BD-FAE-like" evidence="3">
    <location>
        <begin position="56"/>
        <end position="249"/>
    </location>
</feature>
<dbReference type="InterPro" id="IPR029058">
    <property type="entry name" value="AB_hydrolase_fold"/>
</dbReference>
<keyword evidence="2" id="KW-0732">Signal</keyword>
<accession>A0A7K1G9R2</accession>
<evidence type="ECO:0000313" key="4">
    <source>
        <dbReference type="EMBL" id="MTE26032.1"/>
    </source>
</evidence>
<keyword evidence="5" id="KW-1185">Reference proteome</keyword>
<dbReference type="Gene3D" id="3.40.50.1820">
    <property type="entry name" value="alpha/beta hydrolase"/>
    <property type="match status" value="1"/>
</dbReference>
<feature type="chain" id="PRO_5029629026" evidence="2">
    <location>
        <begin position="23"/>
        <end position="288"/>
    </location>
</feature>
<organism evidence="4 5">
    <name type="scientific">Winogradskyella ouciana</name>
    <dbReference type="NCBI Taxonomy" id="2608631"/>
    <lineage>
        <taxon>Bacteria</taxon>
        <taxon>Pseudomonadati</taxon>
        <taxon>Bacteroidota</taxon>
        <taxon>Flavobacteriia</taxon>
        <taxon>Flavobacteriales</taxon>
        <taxon>Flavobacteriaceae</taxon>
        <taxon>Winogradskyella</taxon>
    </lineage>
</organism>
<reference evidence="4 5" key="1">
    <citation type="submission" date="2019-11" db="EMBL/GenBank/DDBJ databases">
        <title>Winogradskyella ouciana sp. nov., isolated from the hadal seawater of the Mariana Trench.</title>
        <authorList>
            <person name="Liu R."/>
        </authorList>
    </citation>
    <scope>NUCLEOTIDE SEQUENCE [LARGE SCALE GENOMIC DNA]</scope>
    <source>
        <strain evidence="4 5">ZXX205</strain>
    </source>
</reference>
<keyword evidence="1 4" id="KW-0378">Hydrolase</keyword>
<dbReference type="InterPro" id="IPR049492">
    <property type="entry name" value="BD-FAE-like_dom"/>
</dbReference>
<dbReference type="EMBL" id="WJYA01000003">
    <property type="protein sequence ID" value="MTE26032.1"/>
    <property type="molecule type" value="Genomic_DNA"/>
</dbReference>
<dbReference type="SUPFAM" id="SSF53474">
    <property type="entry name" value="alpha/beta-Hydrolases"/>
    <property type="match status" value="1"/>
</dbReference>
<dbReference type="GO" id="GO:0016787">
    <property type="term" value="F:hydrolase activity"/>
    <property type="evidence" value="ECO:0007669"/>
    <property type="project" value="UniProtKB-KW"/>
</dbReference>
<dbReference type="InterPro" id="IPR050300">
    <property type="entry name" value="GDXG_lipolytic_enzyme"/>
</dbReference>
<dbReference type="AlphaFoldDB" id="A0A7K1G9R2"/>
<dbReference type="Proteomes" id="UP000447545">
    <property type="component" value="Unassembled WGS sequence"/>
</dbReference>
<dbReference type="PANTHER" id="PTHR48081">
    <property type="entry name" value="AB HYDROLASE SUPERFAMILY PROTEIN C4A8.06C"/>
    <property type="match status" value="1"/>
</dbReference>
<gene>
    <name evidence="4" type="ORF">F1003_03715</name>
</gene>
<dbReference type="RefSeq" id="WP_155087867.1">
    <property type="nucleotide sequence ID" value="NZ_WJYA01000003.1"/>
</dbReference>
<evidence type="ECO:0000256" key="1">
    <source>
        <dbReference type="ARBA" id="ARBA00022801"/>
    </source>
</evidence>
<dbReference type="PANTHER" id="PTHR48081:SF13">
    <property type="entry name" value="ALPHA_BETA HYDROLASE"/>
    <property type="match status" value="1"/>
</dbReference>
<comment type="caution">
    <text evidence="4">The sequence shown here is derived from an EMBL/GenBank/DDBJ whole genome shotgun (WGS) entry which is preliminary data.</text>
</comment>
<evidence type="ECO:0000259" key="3">
    <source>
        <dbReference type="Pfam" id="PF20434"/>
    </source>
</evidence>
<name>A0A7K1G9R2_9FLAO</name>
<proteinExistence type="predicted"/>
<sequence>MKRPKYLFVYLFTIIGFLSCNSDDSNNNNDPEALNPLVAYEEFNISYGNDSDQVFDLYLPANRSSNTKTVILVHGGGWTAGDKADMNAFKDYIKTQMTGYAIVNMNYRLADENNPPYPMQINDITTVVDYLEANENYYSISDDIGFIGTSAGAHLSLLWSYAFDGDSQVEMVCSVVGPTNFTDPAYTESNNPVFEELFNTFGIDATTEFLEDVSPYHRVTSSAPPTILFYGGQDPLIPTTQGTDMRDKLEALNVTHEFTLYPNEGHGWIGLNLLDTTLKLHNFIETYM</sequence>
<dbReference type="Pfam" id="PF20434">
    <property type="entry name" value="BD-FAE"/>
    <property type="match status" value="1"/>
</dbReference>
<evidence type="ECO:0000313" key="5">
    <source>
        <dbReference type="Proteomes" id="UP000447545"/>
    </source>
</evidence>